<evidence type="ECO:0000256" key="7">
    <source>
        <dbReference type="SAM" id="Phobius"/>
    </source>
</evidence>
<protein>
    <submittedName>
        <fullName evidence="8">NrfD/PsrC family molybdoenzyme membrane anchor subunit</fullName>
    </submittedName>
</protein>
<dbReference type="PANTHER" id="PTHR43044:SF2">
    <property type="entry name" value="POLYSULPHIDE REDUCTASE NRFD"/>
    <property type="match status" value="1"/>
</dbReference>
<evidence type="ECO:0000313" key="8">
    <source>
        <dbReference type="EMBL" id="MEL4455127.1"/>
    </source>
</evidence>
<dbReference type="Proteomes" id="UP001474120">
    <property type="component" value="Unassembled WGS sequence"/>
</dbReference>
<dbReference type="RefSeq" id="WP_342158895.1">
    <property type="nucleotide sequence ID" value="NZ_JBCDNA010000001.1"/>
</dbReference>
<organism evidence="8 9">
    <name type="scientific">Lutimonas vermicola</name>
    <dbReference type="NCBI Taxonomy" id="414288"/>
    <lineage>
        <taxon>Bacteria</taxon>
        <taxon>Pseudomonadati</taxon>
        <taxon>Bacteroidota</taxon>
        <taxon>Flavobacteriia</taxon>
        <taxon>Flavobacteriales</taxon>
        <taxon>Flavobacteriaceae</taxon>
        <taxon>Lutimonas</taxon>
    </lineage>
</organism>
<evidence type="ECO:0000256" key="5">
    <source>
        <dbReference type="ARBA" id="ARBA00022989"/>
    </source>
</evidence>
<feature type="transmembrane region" description="Helical" evidence="7">
    <location>
        <begin position="394"/>
        <end position="415"/>
    </location>
</feature>
<evidence type="ECO:0000256" key="1">
    <source>
        <dbReference type="ARBA" id="ARBA00004651"/>
    </source>
</evidence>
<reference evidence="8 9" key="1">
    <citation type="submission" date="2024-04" db="EMBL/GenBank/DDBJ databases">
        <title>whole genome sequencing of Lutimonas vermicola strain IMCC1616.</title>
        <authorList>
            <person name="Bae S.S."/>
        </authorList>
    </citation>
    <scope>NUCLEOTIDE SEQUENCE [LARGE SCALE GENOMIC DNA]</scope>
    <source>
        <strain evidence="8 9">IMCC1616</strain>
    </source>
</reference>
<accession>A0ABU9L0K9</accession>
<feature type="transmembrane region" description="Helical" evidence="7">
    <location>
        <begin position="234"/>
        <end position="257"/>
    </location>
</feature>
<comment type="subcellular location">
    <subcellularLocation>
        <location evidence="1">Cell membrane</location>
        <topology evidence="1">Multi-pass membrane protein</topology>
    </subcellularLocation>
</comment>
<feature type="transmembrane region" description="Helical" evidence="7">
    <location>
        <begin position="345"/>
        <end position="365"/>
    </location>
</feature>
<sequence length="435" mass="49930">MKSREQFIQDLAPKKFNKLEKVWLIFLFVIIFAGFLAYVDQIMKGMEVTNLNDYALWGIYISNFVFFIATSFVGAATVAILRLTQNQWRTPLVRIAEIISLAAIIMAGITIIIDLGRPDRALNTIIYARFQSPITWDVIIIPTYLFAIFFLLYFPLLPDFAILKEFYSKTNPKLSKWYGKLSLNWKASTAQKMIQQKSIKIIAILVLPLGLILQTIDAWLFSSTYRIGWNSTNFGPYFISGALVAGIGTLVVTIYAVRRVKGLEEYITDYHFDKLGKFLALACLIYLYFNANEYLMPAYASTENEEIHLNTLFTGHYSTIFWFVTIGGLIVPVIFLLFKKGRKPFPLFLIGLLVVFASWWKRYIIVTPTLLHPYLPLQGVPESWRDYFPSMHEWLITASNLATALFIFTLLLRYLPAIGIQRSIDESALENSDQK</sequence>
<dbReference type="EMBL" id="JBCDNA010000001">
    <property type="protein sequence ID" value="MEL4455127.1"/>
    <property type="molecule type" value="Genomic_DNA"/>
</dbReference>
<feature type="transmembrane region" description="Helical" evidence="7">
    <location>
        <begin position="95"/>
        <end position="113"/>
    </location>
</feature>
<proteinExistence type="inferred from homology"/>
<keyword evidence="6 7" id="KW-0472">Membrane</keyword>
<comment type="similarity">
    <text evidence="2">Belongs to the NrfD family.</text>
</comment>
<dbReference type="Pfam" id="PF03916">
    <property type="entry name" value="NrfD"/>
    <property type="match status" value="1"/>
</dbReference>
<feature type="transmembrane region" description="Helical" evidence="7">
    <location>
        <begin position="320"/>
        <end position="338"/>
    </location>
</feature>
<gene>
    <name evidence="8" type="primary">nrfD</name>
    <name evidence="8" type="ORF">AABB81_04420</name>
</gene>
<name>A0ABU9L0K9_9FLAO</name>
<feature type="transmembrane region" description="Helical" evidence="7">
    <location>
        <begin position="201"/>
        <end position="222"/>
    </location>
</feature>
<dbReference type="PANTHER" id="PTHR43044">
    <property type="match status" value="1"/>
</dbReference>
<comment type="caution">
    <text evidence="8">The sequence shown here is derived from an EMBL/GenBank/DDBJ whole genome shotgun (WGS) entry which is preliminary data.</text>
</comment>
<keyword evidence="3" id="KW-1003">Cell membrane</keyword>
<evidence type="ECO:0000256" key="6">
    <source>
        <dbReference type="ARBA" id="ARBA00023136"/>
    </source>
</evidence>
<dbReference type="Gene3D" id="1.20.1630.10">
    <property type="entry name" value="Formate dehydrogenase/DMSO reductase domain"/>
    <property type="match status" value="1"/>
</dbReference>
<keyword evidence="5 7" id="KW-1133">Transmembrane helix</keyword>
<feature type="transmembrane region" description="Helical" evidence="7">
    <location>
        <begin position="21"/>
        <end position="39"/>
    </location>
</feature>
<evidence type="ECO:0000256" key="4">
    <source>
        <dbReference type="ARBA" id="ARBA00022692"/>
    </source>
</evidence>
<feature type="transmembrane region" description="Helical" evidence="7">
    <location>
        <begin position="59"/>
        <end position="83"/>
    </location>
</feature>
<keyword evidence="9" id="KW-1185">Reference proteome</keyword>
<feature type="transmembrane region" description="Helical" evidence="7">
    <location>
        <begin position="133"/>
        <end position="154"/>
    </location>
</feature>
<evidence type="ECO:0000256" key="3">
    <source>
        <dbReference type="ARBA" id="ARBA00022475"/>
    </source>
</evidence>
<evidence type="ECO:0000313" key="9">
    <source>
        <dbReference type="Proteomes" id="UP001474120"/>
    </source>
</evidence>
<dbReference type="InterPro" id="IPR005614">
    <property type="entry name" value="NrfD-like"/>
</dbReference>
<keyword evidence="4 7" id="KW-0812">Transmembrane</keyword>
<feature type="transmembrane region" description="Helical" evidence="7">
    <location>
        <begin position="278"/>
        <end position="300"/>
    </location>
</feature>
<evidence type="ECO:0000256" key="2">
    <source>
        <dbReference type="ARBA" id="ARBA00008929"/>
    </source>
</evidence>